<feature type="region of interest" description="Disordered" evidence="1">
    <location>
        <begin position="404"/>
        <end position="423"/>
    </location>
</feature>
<dbReference type="KEGG" id="mcad:Pan265_10330"/>
<dbReference type="Gene3D" id="1.10.1330.10">
    <property type="entry name" value="Dockerin domain"/>
    <property type="match status" value="1"/>
</dbReference>
<dbReference type="RefSeq" id="WP_236254716.1">
    <property type="nucleotide sequence ID" value="NZ_CP036280.1"/>
</dbReference>
<feature type="chain" id="PRO_5022030997" evidence="2">
    <location>
        <begin position="34"/>
        <end position="587"/>
    </location>
</feature>
<evidence type="ECO:0000313" key="4">
    <source>
        <dbReference type="EMBL" id="QDU71184.1"/>
    </source>
</evidence>
<dbReference type="InterPro" id="IPR018247">
    <property type="entry name" value="EF_Hand_1_Ca_BS"/>
</dbReference>
<gene>
    <name evidence="4" type="ORF">Pan265_10330</name>
</gene>
<proteinExistence type="predicted"/>
<organism evidence="4 5">
    <name type="scientific">Mucisphaera calidilacus</name>
    <dbReference type="NCBI Taxonomy" id="2527982"/>
    <lineage>
        <taxon>Bacteria</taxon>
        <taxon>Pseudomonadati</taxon>
        <taxon>Planctomycetota</taxon>
        <taxon>Phycisphaerae</taxon>
        <taxon>Phycisphaerales</taxon>
        <taxon>Phycisphaeraceae</taxon>
        <taxon>Mucisphaera</taxon>
    </lineage>
</organism>
<dbReference type="InterPro" id="IPR036439">
    <property type="entry name" value="Dockerin_dom_sf"/>
</dbReference>
<keyword evidence="5" id="KW-1185">Reference proteome</keyword>
<dbReference type="InterPro" id="IPR013693">
    <property type="entry name" value="SpoIID/LytB_N"/>
</dbReference>
<sequence length="587" mass="62639" precursor="true">MSDRAADRRCVWTCRTALLLQASLLFSAGSASAIDFVPDARDTINVTGFGNVDTESNYVPYVVYFENGLASEEALKAQAVAARTYAYYQMQNKGFINNGTDDQVYFKSGRGLPKQKHYDAAAATEGEIITFNDTLVCAFYVAGAIPTDSSKVPGTIAQATASSSDPTTTEKWVTYTWENGDLGNQNIGTPLGFRGTPTNPFYVNRGAKSQNGANYMGTEGYTYMDILKYYYGADIQIEQVRQGETAIFSRRSLSDFEGNVGYFGNDPFENAASNSDLGSGTSVSLTSVSKEGSSGQLLDIDFDEAADGEGDGFIFRHAAGATLATDLAGDEAANVVLDALGDIGFWMKTTTPGLSVALHIDEEGGDSESSTVLDLIADGQWHKYSWSLEDDSDWFKRADPIFEGGGGGGRPGTGNQNQVTPGGTGAVEDRFSIDSIIITGSSDALVYLDDVFYDPQAIPPIPGDFDDDGVVTLDDLDLLLAGQGNSLYDVDGDGDADLDDITLWVEGLYGGLMGDTLFDGDVDLADLSTLAFYFGQAGAWENGDFNGDGIVNLLDLSILATNFNKTAVPEPAMGMVSLLGLALLRRR</sequence>
<evidence type="ECO:0000256" key="2">
    <source>
        <dbReference type="SAM" id="SignalP"/>
    </source>
</evidence>
<protein>
    <submittedName>
        <fullName evidence="4">Stage II sporulation protein</fullName>
    </submittedName>
</protein>
<keyword evidence="2" id="KW-0732">Signal</keyword>
<dbReference type="EMBL" id="CP036280">
    <property type="protein sequence ID" value="QDU71184.1"/>
    <property type="molecule type" value="Genomic_DNA"/>
</dbReference>
<dbReference type="GO" id="GO:0000272">
    <property type="term" value="P:polysaccharide catabolic process"/>
    <property type="evidence" value="ECO:0007669"/>
    <property type="project" value="InterPro"/>
</dbReference>
<name>A0A518BW81_9BACT</name>
<reference evidence="4 5" key="1">
    <citation type="submission" date="2019-02" db="EMBL/GenBank/DDBJ databases">
        <title>Deep-cultivation of Planctomycetes and their phenomic and genomic characterization uncovers novel biology.</title>
        <authorList>
            <person name="Wiegand S."/>
            <person name="Jogler M."/>
            <person name="Boedeker C."/>
            <person name="Pinto D."/>
            <person name="Vollmers J."/>
            <person name="Rivas-Marin E."/>
            <person name="Kohn T."/>
            <person name="Peeters S.H."/>
            <person name="Heuer A."/>
            <person name="Rast P."/>
            <person name="Oberbeckmann S."/>
            <person name="Bunk B."/>
            <person name="Jeske O."/>
            <person name="Meyerdierks A."/>
            <person name="Storesund J.E."/>
            <person name="Kallscheuer N."/>
            <person name="Luecker S."/>
            <person name="Lage O.M."/>
            <person name="Pohl T."/>
            <person name="Merkel B.J."/>
            <person name="Hornburger P."/>
            <person name="Mueller R.-W."/>
            <person name="Bruemmer F."/>
            <person name="Labrenz M."/>
            <person name="Spormann A.M."/>
            <person name="Op den Camp H."/>
            <person name="Overmann J."/>
            <person name="Amann R."/>
            <person name="Jetten M.S.M."/>
            <person name="Mascher T."/>
            <person name="Medema M.H."/>
            <person name="Devos D.P."/>
            <person name="Kaster A.-K."/>
            <person name="Ovreas L."/>
            <person name="Rohde M."/>
            <person name="Galperin M.Y."/>
            <person name="Jogler C."/>
        </authorList>
    </citation>
    <scope>NUCLEOTIDE SEQUENCE [LARGE SCALE GENOMIC DNA]</scope>
    <source>
        <strain evidence="4 5">Pan265</strain>
    </source>
</reference>
<feature type="domain" description="Sporulation stage II protein D amidase enhancer LytB N-terminal" evidence="3">
    <location>
        <begin position="57"/>
        <end position="131"/>
    </location>
</feature>
<dbReference type="AlphaFoldDB" id="A0A518BW81"/>
<dbReference type="PROSITE" id="PS00018">
    <property type="entry name" value="EF_HAND_1"/>
    <property type="match status" value="2"/>
</dbReference>
<accession>A0A518BW81</accession>
<feature type="signal peptide" evidence="2">
    <location>
        <begin position="1"/>
        <end position="33"/>
    </location>
</feature>
<dbReference type="SUPFAM" id="SSF63446">
    <property type="entry name" value="Type I dockerin domain"/>
    <property type="match status" value="1"/>
</dbReference>
<evidence type="ECO:0000313" key="5">
    <source>
        <dbReference type="Proteomes" id="UP000320386"/>
    </source>
</evidence>
<evidence type="ECO:0000256" key="1">
    <source>
        <dbReference type="SAM" id="MobiDB-lite"/>
    </source>
</evidence>
<dbReference type="Pfam" id="PF08486">
    <property type="entry name" value="SpoIID"/>
    <property type="match status" value="1"/>
</dbReference>
<dbReference type="Proteomes" id="UP000320386">
    <property type="component" value="Chromosome"/>
</dbReference>
<evidence type="ECO:0000259" key="3">
    <source>
        <dbReference type="Pfam" id="PF08486"/>
    </source>
</evidence>